<keyword evidence="2" id="KW-0238">DNA-binding</keyword>
<keyword evidence="3" id="KW-0804">Transcription</keyword>
<dbReference type="SUPFAM" id="SSF48498">
    <property type="entry name" value="Tetracyclin repressor-like, C-terminal domain"/>
    <property type="match status" value="1"/>
</dbReference>
<reference evidence="4 5" key="1">
    <citation type="submission" date="2015-08" db="EMBL/GenBank/DDBJ databases">
        <title>Genome sequence of the pristinamycin over-producing bacterium Streptomyces pristinaespiralis HCCB10218.</title>
        <authorList>
            <person name="Tian J."/>
            <person name="Yang J."/>
            <person name="Li L."/>
            <person name="Ruan L."/>
            <person name="Wei W."/>
            <person name="Zheng G."/>
            <person name="Wei Z."/>
            <person name="Yang S."/>
            <person name="Ge M."/>
            <person name="Jiang W."/>
            <person name="Lu Y."/>
        </authorList>
    </citation>
    <scope>NUCLEOTIDE SEQUENCE [LARGE SCALE GENOMIC DNA]</scope>
    <source>
        <strain evidence="4 5">HCCB 10218</strain>
    </source>
</reference>
<dbReference type="KEGG" id="spri:SPRI_6522"/>
<accession>A0A0M4DBN5</accession>
<dbReference type="AlphaFoldDB" id="A0A0M4DBN5"/>
<protein>
    <submittedName>
        <fullName evidence="4">TetR family transcriptional regulator</fullName>
    </submittedName>
</protein>
<dbReference type="Pfam" id="PF00440">
    <property type="entry name" value="TetR_N"/>
    <property type="match status" value="1"/>
</dbReference>
<dbReference type="GO" id="GO:0000976">
    <property type="term" value="F:transcription cis-regulatory region binding"/>
    <property type="evidence" value="ECO:0007669"/>
    <property type="project" value="TreeGrafter"/>
</dbReference>
<dbReference type="InterPro" id="IPR036271">
    <property type="entry name" value="Tet_transcr_reg_TetR-rel_C_sf"/>
</dbReference>
<evidence type="ECO:0000313" key="5">
    <source>
        <dbReference type="Proteomes" id="UP000060513"/>
    </source>
</evidence>
<dbReference type="InterPro" id="IPR001647">
    <property type="entry name" value="HTH_TetR"/>
</dbReference>
<gene>
    <name evidence="4" type="ORF">SPRI_6522</name>
</gene>
<dbReference type="InterPro" id="IPR049445">
    <property type="entry name" value="TetR_SbtR-like_C"/>
</dbReference>
<dbReference type="EMBL" id="CP011340">
    <property type="protein sequence ID" value="ALC24828.1"/>
    <property type="molecule type" value="Genomic_DNA"/>
</dbReference>
<dbReference type="Pfam" id="PF21597">
    <property type="entry name" value="TetR_C_43"/>
    <property type="match status" value="1"/>
</dbReference>
<sequence>MPKLWNETVEEHRRAVRDAILDATARLIASDGLRAVTMSQVATETGIGRATLYKYFPDVEAVLLAWHERQVHAHVDHLAKVRDREGTPVERLRAVLEAYASIAHERHGDELAGLLHRGEHVARAHGHLHGIIRDLLDEGARGGAIRRDVATDELASYCLHALTAAGGLRGKAAVRRLVAVTLTGLRPEDSAGRSAPVE</sequence>
<dbReference type="PANTHER" id="PTHR30055:SF234">
    <property type="entry name" value="HTH-TYPE TRANSCRIPTIONAL REGULATOR BETI"/>
    <property type="match status" value="1"/>
</dbReference>
<dbReference type="PANTHER" id="PTHR30055">
    <property type="entry name" value="HTH-TYPE TRANSCRIPTIONAL REGULATOR RUTR"/>
    <property type="match status" value="1"/>
</dbReference>
<dbReference type="Gene3D" id="1.10.357.10">
    <property type="entry name" value="Tetracycline Repressor, domain 2"/>
    <property type="match status" value="1"/>
</dbReference>
<dbReference type="Proteomes" id="UP000060513">
    <property type="component" value="Chromosome"/>
</dbReference>
<dbReference type="RefSeq" id="WP_005320717.1">
    <property type="nucleotide sequence ID" value="NZ_CP011340.1"/>
</dbReference>
<dbReference type="SUPFAM" id="SSF46689">
    <property type="entry name" value="Homeodomain-like"/>
    <property type="match status" value="1"/>
</dbReference>
<dbReference type="InterPro" id="IPR050109">
    <property type="entry name" value="HTH-type_TetR-like_transc_reg"/>
</dbReference>
<dbReference type="PATRIC" id="fig|38300.4.peg.6818"/>
<proteinExistence type="predicted"/>
<dbReference type="OrthoDB" id="4709704at2"/>
<dbReference type="OMA" id="RTAVYNH"/>
<dbReference type="PRINTS" id="PR00455">
    <property type="entry name" value="HTHTETR"/>
</dbReference>
<evidence type="ECO:0000256" key="2">
    <source>
        <dbReference type="ARBA" id="ARBA00023125"/>
    </source>
</evidence>
<dbReference type="GO" id="GO:0003700">
    <property type="term" value="F:DNA-binding transcription factor activity"/>
    <property type="evidence" value="ECO:0007669"/>
    <property type="project" value="TreeGrafter"/>
</dbReference>
<dbReference type="GeneID" id="97232433"/>
<dbReference type="PROSITE" id="PS50977">
    <property type="entry name" value="HTH_TETR_2"/>
    <property type="match status" value="1"/>
</dbReference>
<keyword evidence="1" id="KW-0805">Transcription regulation</keyword>
<organism evidence="4">
    <name type="scientific">Streptomyces pristinaespiralis</name>
    <dbReference type="NCBI Taxonomy" id="38300"/>
    <lineage>
        <taxon>Bacteria</taxon>
        <taxon>Bacillati</taxon>
        <taxon>Actinomycetota</taxon>
        <taxon>Actinomycetes</taxon>
        <taxon>Kitasatosporales</taxon>
        <taxon>Streptomycetaceae</taxon>
        <taxon>Streptomyces</taxon>
    </lineage>
</organism>
<name>A0A0M4DBN5_STRPR</name>
<evidence type="ECO:0000313" key="4">
    <source>
        <dbReference type="EMBL" id="ALC24828.1"/>
    </source>
</evidence>
<evidence type="ECO:0000256" key="1">
    <source>
        <dbReference type="ARBA" id="ARBA00023015"/>
    </source>
</evidence>
<evidence type="ECO:0000256" key="3">
    <source>
        <dbReference type="ARBA" id="ARBA00023163"/>
    </source>
</evidence>
<dbReference type="InterPro" id="IPR009057">
    <property type="entry name" value="Homeodomain-like_sf"/>
</dbReference>
<dbReference type="STRING" id="38300.SPRI_6522"/>